<name>A0A537LZ98_9BACT</name>
<dbReference type="Proteomes" id="UP000318661">
    <property type="component" value="Unassembled WGS sequence"/>
</dbReference>
<reference evidence="3 4" key="1">
    <citation type="journal article" date="2019" name="Nat. Microbiol.">
        <title>Mediterranean grassland soil C-N compound turnover is dependent on rainfall and depth, and is mediated by genomically divergent microorganisms.</title>
        <authorList>
            <person name="Diamond S."/>
            <person name="Andeer P.F."/>
            <person name="Li Z."/>
            <person name="Crits-Christoph A."/>
            <person name="Burstein D."/>
            <person name="Anantharaman K."/>
            <person name="Lane K.R."/>
            <person name="Thomas B.C."/>
            <person name="Pan C."/>
            <person name="Northen T.R."/>
            <person name="Banfield J.F."/>
        </authorList>
    </citation>
    <scope>NUCLEOTIDE SEQUENCE [LARGE SCALE GENOMIC DNA]</scope>
    <source>
        <strain evidence="2">NP_1</strain>
        <strain evidence="1">NP_2</strain>
    </source>
</reference>
<accession>A0A537LZ98</accession>
<evidence type="ECO:0000313" key="4">
    <source>
        <dbReference type="Proteomes" id="UP000318661"/>
    </source>
</evidence>
<dbReference type="SUPFAM" id="SSF53850">
    <property type="entry name" value="Periplasmic binding protein-like II"/>
    <property type="match status" value="1"/>
</dbReference>
<dbReference type="Pfam" id="PF01547">
    <property type="entry name" value="SBP_bac_1"/>
    <property type="match status" value="1"/>
</dbReference>
<dbReference type="InterPro" id="IPR006059">
    <property type="entry name" value="SBP"/>
</dbReference>
<sequence length="393" mass="44162">MTEGCAMRELHVALISGPQYDRLAQLLPAFERRHGYRVSVEVQLPHVELNARMAADLGTPHGPYDLISTHTKYAPSQAAHLRPLDELLAAEDLADFFPRVVELCRINGMLLQLPRNFDARLLFYRADLIAAPQSWEDAAAQMARHARPGFFGFAFPGRHSGLFGTFYELLGMAGGDLFDAHLRPIFNDAAGIWALRFLHRLHTLDRVTPPDLLQRWYYDEVSEEFRRGHVLMVGDWPGFYGLYKDPQTCAVIEQFDTAVYPAGPAGVRKSYAGCHSFAIPKAAPDVQGALLLLHYLISPEVQYVEASRSGHTPVRRTVFDRVKGELPEGSRDARRMAALERTIEHYAMIPPKFARYPMVEDILWSGVQQAITGAVTPQAALQAMERQVEEALR</sequence>
<dbReference type="EMBL" id="VBAJ01000012">
    <property type="protein sequence ID" value="TMJ10422.1"/>
    <property type="molecule type" value="Genomic_DNA"/>
</dbReference>
<dbReference type="InterPro" id="IPR050490">
    <property type="entry name" value="Bact_solute-bd_prot1"/>
</dbReference>
<organism evidence="2 3">
    <name type="scientific">Candidatus Segetimicrobium genomatis</name>
    <dbReference type="NCBI Taxonomy" id="2569760"/>
    <lineage>
        <taxon>Bacteria</taxon>
        <taxon>Bacillati</taxon>
        <taxon>Candidatus Sysuimicrobiota</taxon>
        <taxon>Candidatus Sysuimicrobiia</taxon>
        <taxon>Candidatus Sysuimicrobiales</taxon>
        <taxon>Candidatus Segetimicrobiaceae</taxon>
        <taxon>Candidatus Segetimicrobium</taxon>
    </lineage>
</organism>
<protein>
    <submittedName>
        <fullName evidence="2">Extracellular solute-binding protein</fullName>
    </submittedName>
</protein>
<evidence type="ECO:0000313" key="1">
    <source>
        <dbReference type="EMBL" id="TMJ10422.1"/>
    </source>
</evidence>
<evidence type="ECO:0000313" key="3">
    <source>
        <dbReference type="Proteomes" id="UP000315217"/>
    </source>
</evidence>
<evidence type="ECO:0000313" key="2">
    <source>
        <dbReference type="EMBL" id="TMJ13343.1"/>
    </source>
</evidence>
<dbReference type="EMBL" id="VBAI01000008">
    <property type="protein sequence ID" value="TMJ13343.1"/>
    <property type="molecule type" value="Genomic_DNA"/>
</dbReference>
<dbReference type="PANTHER" id="PTHR43649:SF12">
    <property type="entry name" value="DIACETYLCHITOBIOSE BINDING PROTEIN DASA"/>
    <property type="match status" value="1"/>
</dbReference>
<dbReference type="Proteomes" id="UP000315217">
    <property type="component" value="Unassembled WGS sequence"/>
</dbReference>
<proteinExistence type="predicted"/>
<dbReference type="PANTHER" id="PTHR43649">
    <property type="entry name" value="ARABINOSE-BINDING PROTEIN-RELATED"/>
    <property type="match status" value="1"/>
</dbReference>
<comment type="caution">
    <text evidence="2">The sequence shown here is derived from an EMBL/GenBank/DDBJ whole genome shotgun (WGS) entry which is preliminary data.</text>
</comment>
<gene>
    <name evidence="2" type="ORF">E6G98_00715</name>
    <name evidence="1" type="ORF">E6G99_00650</name>
</gene>
<dbReference type="AlphaFoldDB" id="A0A537LZ98"/>
<dbReference type="Gene3D" id="3.40.190.10">
    <property type="entry name" value="Periplasmic binding protein-like II"/>
    <property type="match status" value="2"/>
</dbReference>